<evidence type="ECO:0000256" key="5">
    <source>
        <dbReference type="ARBA" id="ARBA00023012"/>
    </source>
</evidence>
<evidence type="ECO:0000256" key="4">
    <source>
        <dbReference type="ARBA" id="ARBA00022777"/>
    </source>
</evidence>
<proteinExistence type="predicted"/>
<comment type="catalytic activity">
    <reaction evidence="1">
        <text>ATP + protein L-histidine = ADP + protein N-phospho-L-histidine.</text>
        <dbReference type="EC" id="2.7.13.3"/>
    </reaction>
</comment>
<evidence type="ECO:0000256" key="3">
    <source>
        <dbReference type="ARBA" id="ARBA00022679"/>
    </source>
</evidence>
<name>A0ABD1Z9C9_9MARC</name>
<evidence type="ECO:0000256" key="1">
    <source>
        <dbReference type="ARBA" id="ARBA00000085"/>
    </source>
</evidence>
<evidence type="ECO:0000313" key="9">
    <source>
        <dbReference type="Proteomes" id="UP001605036"/>
    </source>
</evidence>
<keyword evidence="4" id="KW-0418">Kinase</keyword>
<dbReference type="InterPro" id="IPR036890">
    <property type="entry name" value="HATPase_C_sf"/>
</dbReference>
<feature type="transmembrane region" description="Helical" evidence="7">
    <location>
        <begin position="485"/>
        <end position="508"/>
    </location>
</feature>
<reference evidence="8 9" key="1">
    <citation type="submission" date="2024-09" db="EMBL/GenBank/DDBJ databases">
        <title>Chromosome-scale assembly of Riccia fluitans.</title>
        <authorList>
            <person name="Paukszto L."/>
            <person name="Sawicki J."/>
            <person name="Karawczyk K."/>
            <person name="Piernik-Szablinska J."/>
            <person name="Szczecinska M."/>
            <person name="Mazdziarz M."/>
        </authorList>
    </citation>
    <scope>NUCLEOTIDE SEQUENCE [LARGE SCALE GENOMIC DNA]</scope>
    <source>
        <strain evidence="8">Rf_01</strain>
        <tissue evidence="8">Aerial parts of the thallus</tissue>
    </source>
</reference>
<dbReference type="Gene3D" id="3.30.565.10">
    <property type="entry name" value="Histidine kinase-like ATPase, C-terminal domain"/>
    <property type="match status" value="1"/>
</dbReference>
<dbReference type="Proteomes" id="UP001605036">
    <property type="component" value="Unassembled WGS sequence"/>
</dbReference>
<dbReference type="GO" id="GO:0000160">
    <property type="term" value="P:phosphorelay signal transduction system"/>
    <property type="evidence" value="ECO:0007669"/>
    <property type="project" value="UniProtKB-KW"/>
</dbReference>
<dbReference type="PANTHER" id="PTHR43711:SF1">
    <property type="entry name" value="HISTIDINE KINASE 1"/>
    <property type="match status" value="1"/>
</dbReference>
<sequence>MEGRGGGPSCCPGVSGFLIGPSIATDGGRLLHNSFSYPDTRDESRKDTEILLRNNSDVAVHIPSDQDVPESVDGKDSSHEEEGMSKSGCCCSSGTGLAYVGRAAQRLLHRIVCDRMFTTRVTIMIMLAILVTGMTVLAWYFSTSRAEESVSKVVDALRNELLSRTDGTIGYLSQDNNVSTAALARILSSPLISSNFSSFTTFTDQVAPILFSAFSVIRRKSLVSFFGKNGLFVSYSSEFNDTSMVFANSSYLGPGGNSIAITPSQPWGSKDNLTSSRPWYHWFRQSADSSTGLPIGPVTSVSPLAYWDIDLFNSTWNNRHGRASWGIVAPQSNDLLFLSLAPVKRSSDVDSVGVAAVGFSLSEIGEFFKTLNLQGGDIYITTEDGRLLVQTNAAIDYDVDDTGSPLLPLASNSSNAVVAGAAKYLSSVFSSQGTQTFQANSVRIDGTPYILSSAPVQIAESTLVCVILIPRNSLWGGSDKQSHTIFALLLILAICVGVVGCLFIILLTKGISNEKRLREALFQQEEATKQAEIKSNLKSIVFARILNSILDMSKIEAGKLQLEEAEFDLLDVLEEAVEMFAVVGMKKGLDVVLDFLLDAIINRENSSHAHRACCPVRLAKAPVSAWASGLGAGNSRIEGGGVSWNALYGWFHSGDADEREKSAHMGGRSWNLLVETLWKYKTVNLRLMILVKEFPSARAVFENKIDSLSPYNHGWHRAWPWYYSRSLVRWIWEVETSTFNIIDKDEPDDEPGGGYGFKFNLFFQRPSQSTLGHSHSFSPAHFSLKPHDPLSMASRYGISSPGGPFHKEHIDSRKHPTPGSLQSPSIYSPRFPEGVHVLLAVQGQAGRKMTKAWMERRGLHVWTVSHPEDFFDTLERIKFEVFYEESFNWSDCFEISPGNQAYESWADDNLIQPPGGELSELSVTPSSTCAKNYGDRVGPRLLLVIDAAMVSHFFSQLCASLSNSLSNADIAAASRVVWLVTPITPSSVLQTLKQGTVPCDLMLHKPLNVSRLRIVWEQVQTPCAEQQRFRYP</sequence>
<keyword evidence="7" id="KW-0472">Membrane</keyword>
<dbReference type="EC" id="2.7.13.3" evidence="2"/>
<feature type="compositionally biased region" description="Basic and acidic residues" evidence="6">
    <location>
        <begin position="72"/>
        <end position="84"/>
    </location>
</feature>
<comment type="caution">
    <text evidence="8">The sequence shown here is derived from an EMBL/GenBank/DDBJ whole genome shotgun (WGS) entry which is preliminary data.</text>
</comment>
<feature type="transmembrane region" description="Helical" evidence="7">
    <location>
        <begin position="121"/>
        <end position="141"/>
    </location>
</feature>
<feature type="region of interest" description="Disordered" evidence="6">
    <location>
        <begin position="64"/>
        <end position="85"/>
    </location>
</feature>
<organism evidence="8 9">
    <name type="scientific">Riccia fluitans</name>
    <dbReference type="NCBI Taxonomy" id="41844"/>
    <lineage>
        <taxon>Eukaryota</taxon>
        <taxon>Viridiplantae</taxon>
        <taxon>Streptophyta</taxon>
        <taxon>Embryophyta</taxon>
        <taxon>Marchantiophyta</taxon>
        <taxon>Marchantiopsida</taxon>
        <taxon>Marchantiidae</taxon>
        <taxon>Marchantiales</taxon>
        <taxon>Ricciaceae</taxon>
        <taxon>Riccia</taxon>
    </lineage>
</organism>
<evidence type="ECO:0000313" key="8">
    <source>
        <dbReference type="EMBL" id="KAL2644281.1"/>
    </source>
</evidence>
<keyword evidence="7" id="KW-0812">Transmembrane</keyword>
<keyword evidence="9" id="KW-1185">Reference proteome</keyword>
<dbReference type="InterPro" id="IPR050736">
    <property type="entry name" value="Sensor_HK_Regulatory"/>
</dbReference>
<accession>A0ABD1Z9C9</accession>
<dbReference type="GO" id="GO:0004673">
    <property type="term" value="F:protein histidine kinase activity"/>
    <property type="evidence" value="ECO:0007669"/>
    <property type="project" value="UniProtKB-EC"/>
</dbReference>
<dbReference type="EMBL" id="JBHFFA010000002">
    <property type="protein sequence ID" value="KAL2644281.1"/>
    <property type="molecule type" value="Genomic_DNA"/>
</dbReference>
<evidence type="ECO:0000256" key="6">
    <source>
        <dbReference type="SAM" id="MobiDB-lite"/>
    </source>
</evidence>
<keyword evidence="5" id="KW-0902">Two-component regulatory system</keyword>
<evidence type="ECO:0000256" key="7">
    <source>
        <dbReference type="SAM" id="Phobius"/>
    </source>
</evidence>
<keyword evidence="7" id="KW-1133">Transmembrane helix</keyword>
<evidence type="ECO:0000256" key="2">
    <source>
        <dbReference type="ARBA" id="ARBA00012438"/>
    </source>
</evidence>
<gene>
    <name evidence="8" type="ORF">R1flu_011868</name>
</gene>
<protein>
    <recommendedName>
        <fullName evidence="2">histidine kinase</fullName>
        <ecNumber evidence="2">2.7.13.3</ecNumber>
    </recommendedName>
</protein>
<dbReference type="PANTHER" id="PTHR43711">
    <property type="entry name" value="TWO-COMPONENT HISTIDINE KINASE"/>
    <property type="match status" value="1"/>
</dbReference>
<keyword evidence="3" id="KW-0808">Transferase</keyword>
<dbReference type="AlphaFoldDB" id="A0ABD1Z9C9"/>